<keyword evidence="3" id="KW-0805">Transcription regulation</keyword>
<keyword evidence="7" id="KW-1185">Reference proteome</keyword>
<accession>A0A484AVX2</accession>
<comment type="subcellular location">
    <subcellularLocation>
        <location evidence="1">Nucleus</location>
    </subcellularLocation>
</comment>
<dbReference type="EMBL" id="LSRL02000542">
    <property type="protein sequence ID" value="TDG40548.1"/>
    <property type="molecule type" value="Genomic_DNA"/>
</dbReference>
<evidence type="ECO:0000313" key="6">
    <source>
        <dbReference type="EMBL" id="TDG40548.1"/>
    </source>
</evidence>
<dbReference type="PANTHER" id="PTHR13114">
    <property type="entry name" value="MEDIATOR OF RNA POLYMERASE II TRANSCRIPTION SUBUNIT 17"/>
    <property type="match status" value="1"/>
</dbReference>
<comment type="caution">
    <text evidence="6">The sequence shown here is derived from an EMBL/GenBank/DDBJ whole genome shotgun (WGS) entry which is preliminary data.</text>
</comment>
<evidence type="ECO:0000313" key="7">
    <source>
        <dbReference type="Proteomes" id="UP000295192"/>
    </source>
</evidence>
<evidence type="ECO:0000256" key="5">
    <source>
        <dbReference type="ARBA" id="ARBA00023242"/>
    </source>
</evidence>
<evidence type="ECO:0000256" key="2">
    <source>
        <dbReference type="ARBA" id="ARBA00005635"/>
    </source>
</evidence>
<dbReference type="GO" id="GO:0003712">
    <property type="term" value="F:transcription coregulator activity"/>
    <property type="evidence" value="ECO:0007669"/>
    <property type="project" value="InterPro"/>
</dbReference>
<evidence type="ECO:0000256" key="4">
    <source>
        <dbReference type="ARBA" id="ARBA00023163"/>
    </source>
</evidence>
<keyword evidence="5" id="KW-0539">Nucleus</keyword>
<dbReference type="AlphaFoldDB" id="A0A484AVX2"/>
<dbReference type="OrthoDB" id="10058398at2759"/>
<dbReference type="STRING" id="7232.A0A484AVX2"/>
<evidence type="ECO:0000256" key="1">
    <source>
        <dbReference type="ARBA" id="ARBA00004123"/>
    </source>
</evidence>
<name>A0A484AVX2_DRONA</name>
<dbReference type="GO" id="GO:0006357">
    <property type="term" value="P:regulation of transcription by RNA polymerase II"/>
    <property type="evidence" value="ECO:0007669"/>
    <property type="project" value="InterPro"/>
</dbReference>
<dbReference type="PANTHER" id="PTHR13114:SF7">
    <property type="entry name" value="MEDIATOR OF RNA POLYMERASE II TRANSCRIPTION SUBUNIT 17"/>
    <property type="match status" value="1"/>
</dbReference>
<dbReference type="GO" id="GO:0016592">
    <property type="term" value="C:mediator complex"/>
    <property type="evidence" value="ECO:0007669"/>
    <property type="project" value="InterPro"/>
</dbReference>
<dbReference type="GO" id="GO:0070847">
    <property type="term" value="C:core mediator complex"/>
    <property type="evidence" value="ECO:0007669"/>
    <property type="project" value="TreeGrafter"/>
</dbReference>
<reference evidence="6 7" key="1">
    <citation type="journal article" date="2019" name="J. Hered.">
        <title>An Improved Genome Assembly for Drosophila navojoa, the Basal Species in the mojavensis Cluster.</title>
        <authorList>
            <person name="Vanderlinde T."/>
            <person name="Dupim E.G."/>
            <person name="Nazario-Yepiz N.O."/>
            <person name="Carvalho A.B."/>
        </authorList>
    </citation>
    <scope>NUCLEOTIDE SEQUENCE [LARGE SCALE GENOMIC DNA]</scope>
    <source>
        <strain evidence="6">Navoj_Jal97</strain>
        <tissue evidence="6">Whole organism</tissue>
    </source>
</reference>
<comment type="similarity">
    <text evidence="2">Belongs to the Mediator complex subunit 17 family.</text>
</comment>
<protein>
    <submittedName>
        <fullName evidence="6">Uncharacterized protein</fullName>
    </submittedName>
</protein>
<organism evidence="6 7">
    <name type="scientific">Drosophila navojoa</name>
    <name type="common">Fruit fly</name>
    <dbReference type="NCBI Taxonomy" id="7232"/>
    <lineage>
        <taxon>Eukaryota</taxon>
        <taxon>Metazoa</taxon>
        <taxon>Ecdysozoa</taxon>
        <taxon>Arthropoda</taxon>
        <taxon>Hexapoda</taxon>
        <taxon>Insecta</taxon>
        <taxon>Pterygota</taxon>
        <taxon>Neoptera</taxon>
        <taxon>Endopterygota</taxon>
        <taxon>Diptera</taxon>
        <taxon>Brachycera</taxon>
        <taxon>Muscomorpha</taxon>
        <taxon>Ephydroidea</taxon>
        <taxon>Drosophilidae</taxon>
        <taxon>Drosophila</taxon>
    </lineage>
</organism>
<evidence type="ECO:0000256" key="3">
    <source>
        <dbReference type="ARBA" id="ARBA00023015"/>
    </source>
</evidence>
<dbReference type="OMA" id="HMSYEPQ"/>
<dbReference type="Proteomes" id="UP000295192">
    <property type="component" value="Unassembled WGS sequence"/>
</dbReference>
<sequence>MSNSVNISVETTCENQIREITYDGVEMYQAPPTLSESLAKCAARIDFSKTSLDDLKKEEKSAAAATDDDKDANQFQESLWPWDSVRNKLKDAYTEICVLSDVISIAKDKRYLVLDPLLEDGDDTKPIVQVYSRKKALSQAAQVLLSGAERLRNAHSEQRSRNVSDFHIELLRLRQNWRLKKVSNGAIIGDLSYRTAGSKFGMSGTFEVTKAEEVMDDEGAGCSTNATSCTSSSSTTNNGLQLKTSSALRVIVPAELQGVAYIKVITQKDQEDLCTAQVNLMGHGPNITAQVGVWQKTLEFAQNVLFCKELFAQLAREAIQLQAPIPHVVIGNQIRATLLPNIQLIISLCHSTSFDSNQPAPINDHDHVLEHSLHQLLREVHFKNSHHPFPHPASAPLGPSKKRMIAGPTAADRESLLDMTKTQTILEQIIAQAQHIFMRKRTQYVLDTLARDVKDPQIVSHWNAMNSPTMSCVKINIVTHGYDAIGRTSLVIHVKERSLKCICRDGRVMKLSYEPQELRDLILCQINSHQISCLVSLARYMAWTVLSNSNHLGIGKVEPLGNASSCLLGSPNSDRMIAVQIRCDPQIDVKVYIARSPRADFFPSPLVPEKFWENLGGNFKEVRFDKIEGKSFLNKMEFLMASLTSNST</sequence>
<proteinExistence type="inferred from homology"/>
<dbReference type="InterPro" id="IPR019313">
    <property type="entry name" value="Mediator_Med17"/>
</dbReference>
<gene>
    <name evidence="6" type="ORF">AWZ03_013040</name>
</gene>
<keyword evidence="4" id="KW-0804">Transcription</keyword>